<feature type="region of interest" description="Disordered" evidence="1">
    <location>
        <begin position="24"/>
        <end position="47"/>
    </location>
</feature>
<feature type="compositionally biased region" description="Polar residues" evidence="1">
    <location>
        <begin position="37"/>
        <end position="47"/>
    </location>
</feature>
<evidence type="ECO:0000313" key="2">
    <source>
        <dbReference type="EMBL" id="GET01359.1"/>
    </source>
</evidence>
<dbReference type="AlphaFoldDB" id="A0A8H3R2T4"/>
<evidence type="ECO:0008006" key="4">
    <source>
        <dbReference type="Google" id="ProtNLM"/>
    </source>
</evidence>
<gene>
    <name evidence="2" type="ORF">RCL2_002777000</name>
</gene>
<dbReference type="EMBL" id="BLAL01000298">
    <property type="protein sequence ID" value="GET01359.1"/>
    <property type="molecule type" value="Genomic_DNA"/>
</dbReference>
<dbReference type="InterPro" id="IPR036910">
    <property type="entry name" value="HMG_box_dom_sf"/>
</dbReference>
<dbReference type="Proteomes" id="UP000615446">
    <property type="component" value="Unassembled WGS sequence"/>
</dbReference>
<organism evidence="2 3">
    <name type="scientific">Rhizophagus clarus</name>
    <dbReference type="NCBI Taxonomy" id="94130"/>
    <lineage>
        <taxon>Eukaryota</taxon>
        <taxon>Fungi</taxon>
        <taxon>Fungi incertae sedis</taxon>
        <taxon>Mucoromycota</taxon>
        <taxon>Glomeromycotina</taxon>
        <taxon>Glomeromycetes</taxon>
        <taxon>Glomerales</taxon>
        <taxon>Glomeraceae</taxon>
        <taxon>Rhizophagus</taxon>
    </lineage>
</organism>
<accession>A0A8H3R2T4</accession>
<protein>
    <recommendedName>
        <fullName evidence="4">HMG box domain-containing protein</fullName>
    </recommendedName>
</protein>
<sequence>MLWIYEKYKDEHHVKHTELDVLNSLPSSREKSRDSSRPQPSNLRNINTKKGIINHTSMIIMRQEILNIRKCKRKQELKEINNRIEKRMNLLKSSKSPNSFILYRKYVLDRINTNSNSSANLRDISKMVAQMWEQENL</sequence>
<proteinExistence type="predicted"/>
<name>A0A8H3R2T4_9GLOM</name>
<reference evidence="2" key="1">
    <citation type="submission" date="2019-10" db="EMBL/GenBank/DDBJ databases">
        <title>Conservation and host-specific expression of non-tandemly repeated heterogenous ribosome RNA gene in arbuscular mycorrhizal fungi.</title>
        <authorList>
            <person name="Maeda T."/>
            <person name="Kobayashi Y."/>
            <person name="Nakagawa T."/>
            <person name="Ezawa T."/>
            <person name="Yamaguchi K."/>
            <person name="Bino T."/>
            <person name="Nishimoto Y."/>
            <person name="Shigenobu S."/>
            <person name="Kawaguchi M."/>
        </authorList>
    </citation>
    <scope>NUCLEOTIDE SEQUENCE</scope>
    <source>
        <strain evidence="2">HR1</strain>
    </source>
</reference>
<evidence type="ECO:0000313" key="3">
    <source>
        <dbReference type="Proteomes" id="UP000615446"/>
    </source>
</evidence>
<evidence type="ECO:0000256" key="1">
    <source>
        <dbReference type="SAM" id="MobiDB-lite"/>
    </source>
</evidence>
<dbReference type="SUPFAM" id="SSF47095">
    <property type="entry name" value="HMG-box"/>
    <property type="match status" value="1"/>
</dbReference>
<comment type="caution">
    <text evidence="2">The sequence shown here is derived from an EMBL/GenBank/DDBJ whole genome shotgun (WGS) entry which is preliminary data.</text>
</comment>